<keyword evidence="4" id="KW-0732">Signal</keyword>
<name>B4KPA2_DROMO</name>
<gene>
    <name evidence="5" type="primary">Dmoj\Obp58d</name>
    <name evidence="5" type="ORF">Dmoj_GI20315</name>
</gene>
<dbReference type="HOGENOM" id="CLU_1246537_0_0_1"/>
<dbReference type="Proteomes" id="UP000009192">
    <property type="component" value="Unassembled WGS sequence"/>
</dbReference>
<dbReference type="AlphaFoldDB" id="B4KPA2"/>
<dbReference type="EMBL" id="CH933808">
    <property type="protein sequence ID" value="EDW09078.1"/>
    <property type="molecule type" value="Genomic_DNA"/>
</dbReference>
<evidence type="ECO:0000256" key="4">
    <source>
        <dbReference type="SAM" id="SignalP"/>
    </source>
</evidence>
<evidence type="ECO:0000313" key="5">
    <source>
        <dbReference type="EMBL" id="EDW09078.1"/>
    </source>
</evidence>
<dbReference type="KEGG" id="dmo:Dmoj_GI20315"/>
<comment type="similarity">
    <text evidence="2">Belongs to the PBP/GOBP family.</text>
</comment>
<accession>B4KPA2</accession>
<dbReference type="InParanoid" id="B4KPA2"/>
<evidence type="ECO:0000256" key="3">
    <source>
        <dbReference type="ARBA" id="ARBA00022525"/>
    </source>
</evidence>
<evidence type="ECO:0000256" key="1">
    <source>
        <dbReference type="ARBA" id="ARBA00004613"/>
    </source>
</evidence>
<proteinExistence type="inferred from homology"/>
<dbReference type="Gene3D" id="1.10.238.270">
    <property type="match status" value="1"/>
</dbReference>
<dbReference type="OrthoDB" id="8014995at2759"/>
<protein>
    <submittedName>
        <fullName evidence="5">Odorant-binding protein 58d</fullName>
    </submittedName>
</protein>
<evidence type="ECO:0000313" key="6">
    <source>
        <dbReference type="Proteomes" id="UP000009192"/>
    </source>
</evidence>
<dbReference type="InterPro" id="IPR052295">
    <property type="entry name" value="Odorant-binding_protein"/>
</dbReference>
<dbReference type="eggNOG" id="ENOG502TIEF">
    <property type="taxonomic scope" value="Eukaryota"/>
</dbReference>
<evidence type="ECO:0000256" key="2">
    <source>
        <dbReference type="ARBA" id="ARBA00008098"/>
    </source>
</evidence>
<keyword evidence="3" id="KW-0964">Secreted</keyword>
<keyword evidence="6" id="KW-1185">Reference proteome</keyword>
<sequence>MRYPIFLSLLLLLPLLGLVQAQDISEEEVAEASPIDNLTLDQCDKKRRGCCSDLYLGDDETLMKCFSIHSDRLPAEGDTDMSKTLKFLSCFVECLYKQRKYVGKSDTINMKMVKLDAEILYADRPKEQAYHIKMFDYCRKDAMNLYNLLKASPGAKAMLKNACRPFLLMVYLCQSEYHKKHECPYFRWEGREKSNTKKSCHDAKIKCYELDGVPAPVEH</sequence>
<dbReference type="GO" id="GO:0005576">
    <property type="term" value="C:extracellular region"/>
    <property type="evidence" value="ECO:0007669"/>
    <property type="project" value="UniProtKB-SubCell"/>
</dbReference>
<dbReference type="PhylomeDB" id="B4KPA2"/>
<dbReference type="FunCoup" id="B4KPA2">
    <property type="interactions" value="74"/>
</dbReference>
<feature type="signal peptide" evidence="4">
    <location>
        <begin position="1"/>
        <end position="21"/>
    </location>
</feature>
<dbReference type="PANTHER" id="PTHR21066:SF15">
    <property type="entry name" value="GH25962P-RELATED"/>
    <property type="match status" value="1"/>
</dbReference>
<reference evidence="5 6" key="1">
    <citation type="journal article" date="2007" name="Nature">
        <title>Evolution of genes and genomes on the Drosophila phylogeny.</title>
        <authorList>
            <consortium name="Drosophila 12 Genomes Consortium"/>
            <person name="Clark A.G."/>
            <person name="Eisen M.B."/>
            <person name="Smith D.R."/>
            <person name="Bergman C.M."/>
            <person name="Oliver B."/>
            <person name="Markow T.A."/>
            <person name="Kaufman T.C."/>
            <person name="Kellis M."/>
            <person name="Gelbart W."/>
            <person name="Iyer V.N."/>
            <person name="Pollard D.A."/>
            <person name="Sackton T.B."/>
            <person name="Larracuente A.M."/>
            <person name="Singh N.D."/>
            <person name="Abad J.P."/>
            <person name="Abt D.N."/>
            <person name="Adryan B."/>
            <person name="Aguade M."/>
            <person name="Akashi H."/>
            <person name="Anderson W.W."/>
            <person name="Aquadro C.F."/>
            <person name="Ardell D.H."/>
            <person name="Arguello R."/>
            <person name="Artieri C.G."/>
            <person name="Barbash D.A."/>
            <person name="Barker D."/>
            <person name="Barsanti P."/>
            <person name="Batterham P."/>
            <person name="Batzoglou S."/>
            <person name="Begun D."/>
            <person name="Bhutkar A."/>
            <person name="Blanco E."/>
            <person name="Bosak S.A."/>
            <person name="Bradley R.K."/>
            <person name="Brand A.D."/>
            <person name="Brent M.R."/>
            <person name="Brooks A.N."/>
            <person name="Brown R.H."/>
            <person name="Butlin R.K."/>
            <person name="Caggese C."/>
            <person name="Calvi B.R."/>
            <person name="Bernardo de Carvalho A."/>
            <person name="Caspi A."/>
            <person name="Castrezana S."/>
            <person name="Celniker S.E."/>
            <person name="Chang J.L."/>
            <person name="Chapple C."/>
            <person name="Chatterji S."/>
            <person name="Chinwalla A."/>
            <person name="Civetta A."/>
            <person name="Clifton S.W."/>
            <person name="Comeron J.M."/>
            <person name="Costello J.C."/>
            <person name="Coyne J.A."/>
            <person name="Daub J."/>
            <person name="David R.G."/>
            <person name="Delcher A.L."/>
            <person name="Delehaunty K."/>
            <person name="Do C.B."/>
            <person name="Ebling H."/>
            <person name="Edwards K."/>
            <person name="Eickbush T."/>
            <person name="Evans J.D."/>
            <person name="Filipski A."/>
            <person name="Findeiss S."/>
            <person name="Freyhult E."/>
            <person name="Fulton L."/>
            <person name="Fulton R."/>
            <person name="Garcia A.C."/>
            <person name="Gardiner A."/>
            <person name="Garfield D.A."/>
            <person name="Garvin B.E."/>
            <person name="Gibson G."/>
            <person name="Gilbert D."/>
            <person name="Gnerre S."/>
            <person name="Godfrey J."/>
            <person name="Good R."/>
            <person name="Gotea V."/>
            <person name="Gravely B."/>
            <person name="Greenberg A.J."/>
            <person name="Griffiths-Jones S."/>
            <person name="Gross S."/>
            <person name="Guigo R."/>
            <person name="Gustafson E.A."/>
            <person name="Haerty W."/>
            <person name="Hahn M.W."/>
            <person name="Halligan D.L."/>
            <person name="Halpern A.L."/>
            <person name="Halter G.M."/>
            <person name="Han M.V."/>
            <person name="Heger A."/>
            <person name="Hillier L."/>
            <person name="Hinrichs A.S."/>
            <person name="Holmes I."/>
            <person name="Hoskins R.A."/>
            <person name="Hubisz M.J."/>
            <person name="Hultmark D."/>
            <person name="Huntley M.A."/>
            <person name="Jaffe D.B."/>
            <person name="Jagadeeshan S."/>
            <person name="Jeck W.R."/>
            <person name="Johnson J."/>
            <person name="Jones C.D."/>
            <person name="Jordan W.C."/>
            <person name="Karpen G.H."/>
            <person name="Kataoka E."/>
            <person name="Keightley P.D."/>
            <person name="Kheradpour P."/>
            <person name="Kirkness E.F."/>
            <person name="Koerich L.B."/>
            <person name="Kristiansen K."/>
            <person name="Kudrna D."/>
            <person name="Kulathinal R.J."/>
            <person name="Kumar S."/>
            <person name="Kwok R."/>
            <person name="Lander E."/>
            <person name="Langley C.H."/>
            <person name="Lapoint R."/>
            <person name="Lazzaro B.P."/>
            <person name="Lee S.J."/>
            <person name="Levesque L."/>
            <person name="Li R."/>
            <person name="Lin C.F."/>
            <person name="Lin M.F."/>
            <person name="Lindblad-Toh K."/>
            <person name="Llopart A."/>
            <person name="Long M."/>
            <person name="Low L."/>
            <person name="Lozovsky E."/>
            <person name="Lu J."/>
            <person name="Luo M."/>
            <person name="Machado C.A."/>
            <person name="Makalowski W."/>
            <person name="Marzo M."/>
            <person name="Matsuda M."/>
            <person name="Matzkin L."/>
            <person name="McAllister B."/>
            <person name="McBride C.S."/>
            <person name="McKernan B."/>
            <person name="McKernan K."/>
            <person name="Mendez-Lago M."/>
            <person name="Minx P."/>
            <person name="Mollenhauer M.U."/>
            <person name="Montooth K."/>
            <person name="Mount S.M."/>
            <person name="Mu X."/>
            <person name="Myers E."/>
            <person name="Negre B."/>
            <person name="Newfeld S."/>
            <person name="Nielsen R."/>
            <person name="Noor M.A."/>
            <person name="O'Grady P."/>
            <person name="Pachter L."/>
            <person name="Papaceit M."/>
            <person name="Parisi M.J."/>
            <person name="Parisi M."/>
            <person name="Parts L."/>
            <person name="Pedersen J.S."/>
            <person name="Pesole G."/>
            <person name="Phillippy A.M."/>
            <person name="Ponting C.P."/>
            <person name="Pop M."/>
            <person name="Porcelli D."/>
            <person name="Powell J.R."/>
            <person name="Prohaska S."/>
            <person name="Pruitt K."/>
            <person name="Puig M."/>
            <person name="Quesneville H."/>
            <person name="Ram K.R."/>
            <person name="Rand D."/>
            <person name="Rasmussen M.D."/>
            <person name="Reed L.K."/>
            <person name="Reenan R."/>
            <person name="Reily A."/>
            <person name="Remington K.A."/>
            <person name="Rieger T.T."/>
            <person name="Ritchie M.G."/>
            <person name="Robin C."/>
            <person name="Rogers Y.H."/>
            <person name="Rohde C."/>
            <person name="Rozas J."/>
            <person name="Rubenfield M.J."/>
            <person name="Ruiz A."/>
            <person name="Russo S."/>
            <person name="Salzberg S.L."/>
            <person name="Sanchez-Gracia A."/>
            <person name="Saranga D.J."/>
            <person name="Sato H."/>
            <person name="Schaeffer S.W."/>
            <person name="Schatz M.C."/>
            <person name="Schlenke T."/>
            <person name="Schwartz R."/>
            <person name="Segarra C."/>
            <person name="Singh R.S."/>
            <person name="Sirot L."/>
            <person name="Sirota M."/>
            <person name="Sisneros N.B."/>
            <person name="Smith C.D."/>
            <person name="Smith T.F."/>
            <person name="Spieth J."/>
            <person name="Stage D.E."/>
            <person name="Stark A."/>
            <person name="Stephan W."/>
            <person name="Strausberg R.L."/>
            <person name="Strempel S."/>
            <person name="Sturgill D."/>
            <person name="Sutton G."/>
            <person name="Sutton G.G."/>
            <person name="Tao W."/>
            <person name="Teichmann S."/>
            <person name="Tobari Y.N."/>
            <person name="Tomimura Y."/>
            <person name="Tsolas J.M."/>
            <person name="Valente V.L."/>
            <person name="Venter E."/>
            <person name="Venter J.C."/>
            <person name="Vicario S."/>
            <person name="Vieira F.G."/>
            <person name="Vilella A.J."/>
            <person name="Villasante A."/>
            <person name="Walenz B."/>
            <person name="Wang J."/>
            <person name="Wasserman M."/>
            <person name="Watts T."/>
            <person name="Wilson D."/>
            <person name="Wilson R.K."/>
            <person name="Wing R.A."/>
            <person name="Wolfner M.F."/>
            <person name="Wong A."/>
            <person name="Wong G.K."/>
            <person name="Wu C.I."/>
            <person name="Wu G."/>
            <person name="Yamamoto D."/>
            <person name="Yang H.P."/>
            <person name="Yang S.P."/>
            <person name="Yorke J.A."/>
            <person name="Yoshida K."/>
            <person name="Zdobnov E."/>
            <person name="Zhang P."/>
            <person name="Zhang Y."/>
            <person name="Zimin A.V."/>
            <person name="Baldwin J."/>
            <person name="Abdouelleil A."/>
            <person name="Abdulkadir J."/>
            <person name="Abebe A."/>
            <person name="Abera B."/>
            <person name="Abreu J."/>
            <person name="Acer S.C."/>
            <person name="Aftuck L."/>
            <person name="Alexander A."/>
            <person name="An P."/>
            <person name="Anderson E."/>
            <person name="Anderson S."/>
            <person name="Arachi H."/>
            <person name="Azer M."/>
            <person name="Bachantsang P."/>
            <person name="Barry A."/>
            <person name="Bayul T."/>
            <person name="Berlin A."/>
            <person name="Bessette D."/>
            <person name="Bloom T."/>
            <person name="Blye J."/>
            <person name="Boguslavskiy L."/>
            <person name="Bonnet C."/>
            <person name="Boukhgalter B."/>
            <person name="Bourzgui I."/>
            <person name="Brown A."/>
            <person name="Cahill P."/>
            <person name="Channer S."/>
            <person name="Cheshatsang Y."/>
            <person name="Chuda L."/>
            <person name="Citroen M."/>
            <person name="Collymore A."/>
            <person name="Cooke P."/>
            <person name="Costello M."/>
            <person name="D'Aco K."/>
            <person name="Daza R."/>
            <person name="De Haan G."/>
            <person name="DeGray S."/>
            <person name="DeMaso C."/>
            <person name="Dhargay N."/>
            <person name="Dooley K."/>
            <person name="Dooley E."/>
            <person name="Doricent M."/>
            <person name="Dorje P."/>
            <person name="Dorjee K."/>
            <person name="Dupes A."/>
            <person name="Elong R."/>
            <person name="Falk J."/>
            <person name="Farina A."/>
            <person name="Faro S."/>
            <person name="Ferguson D."/>
            <person name="Fisher S."/>
            <person name="Foley C.D."/>
            <person name="Franke A."/>
            <person name="Friedrich D."/>
            <person name="Gadbois L."/>
            <person name="Gearin G."/>
            <person name="Gearin C.R."/>
            <person name="Giannoukos G."/>
            <person name="Goode T."/>
            <person name="Graham J."/>
            <person name="Grandbois E."/>
            <person name="Grewal S."/>
            <person name="Gyaltsen K."/>
            <person name="Hafez N."/>
            <person name="Hagos B."/>
            <person name="Hall J."/>
            <person name="Henson C."/>
            <person name="Hollinger A."/>
            <person name="Honan T."/>
            <person name="Huard M.D."/>
            <person name="Hughes L."/>
            <person name="Hurhula B."/>
            <person name="Husby M.E."/>
            <person name="Kamat A."/>
            <person name="Kanga B."/>
            <person name="Kashin S."/>
            <person name="Khazanovich D."/>
            <person name="Kisner P."/>
            <person name="Lance K."/>
            <person name="Lara M."/>
            <person name="Lee W."/>
            <person name="Lennon N."/>
            <person name="Letendre F."/>
            <person name="LeVine R."/>
            <person name="Lipovsky A."/>
            <person name="Liu X."/>
            <person name="Liu J."/>
            <person name="Liu S."/>
            <person name="Lokyitsang T."/>
            <person name="Lokyitsang Y."/>
            <person name="Lubonja R."/>
            <person name="Lui A."/>
            <person name="MacDonald P."/>
            <person name="Magnisalis V."/>
            <person name="Maru K."/>
            <person name="Matthews C."/>
            <person name="McCusker W."/>
            <person name="McDonough S."/>
            <person name="Mehta T."/>
            <person name="Meldrim J."/>
            <person name="Meneus L."/>
            <person name="Mihai O."/>
            <person name="Mihalev A."/>
            <person name="Mihova T."/>
            <person name="Mittelman R."/>
            <person name="Mlenga V."/>
            <person name="Montmayeur A."/>
            <person name="Mulrain L."/>
            <person name="Navidi A."/>
            <person name="Naylor J."/>
            <person name="Negash T."/>
            <person name="Nguyen T."/>
            <person name="Nguyen N."/>
            <person name="Nicol R."/>
            <person name="Norbu C."/>
            <person name="Norbu N."/>
            <person name="Novod N."/>
            <person name="O'Neill B."/>
            <person name="Osman S."/>
            <person name="Markiewicz E."/>
            <person name="Oyono O.L."/>
            <person name="Patti C."/>
            <person name="Phunkhang P."/>
            <person name="Pierre F."/>
            <person name="Priest M."/>
            <person name="Raghuraman S."/>
            <person name="Rege F."/>
            <person name="Reyes R."/>
            <person name="Rise C."/>
            <person name="Rogov P."/>
            <person name="Ross K."/>
            <person name="Ryan E."/>
            <person name="Settipalli S."/>
            <person name="Shea T."/>
            <person name="Sherpa N."/>
            <person name="Shi L."/>
            <person name="Shih D."/>
            <person name="Sparrow T."/>
            <person name="Spaulding J."/>
            <person name="Stalker J."/>
            <person name="Stange-Thomann N."/>
            <person name="Stavropoulos S."/>
            <person name="Stone C."/>
            <person name="Strader C."/>
            <person name="Tesfaye S."/>
            <person name="Thomson T."/>
            <person name="Thoulutsang Y."/>
            <person name="Thoulutsang D."/>
            <person name="Topham K."/>
            <person name="Topping I."/>
            <person name="Tsamla T."/>
            <person name="Vassiliev H."/>
            <person name="Vo A."/>
            <person name="Wangchuk T."/>
            <person name="Wangdi T."/>
            <person name="Weiand M."/>
            <person name="Wilkinson J."/>
            <person name="Wilson A."/>
            <person name="Yadav S."/>
            <person name="Young G."/>
            <person name="Yu Q."/>
            <person name="Zembek L."/>
            <person name="Zhong D."/>
            <person name="Zimmer A."/>
            <person name="Zwirko Z."/>
            <person name="Jaffe D.B."/>
            <person name="Alvarez P."/>
            <person name="Brockman W."/>
            <person name="Butler J."/>
            <person name="Chin C."/>
            <person name="Gnerre S."/>
            <person name="Grabherr M."/>
            <person name="Kleber M."/>
            <person name="Mauceli E."/>
            <person name="MacCallum I."/>
        </authorList>
    </citation>
    <scope>NUCLEOTIDE SEQUENCE [LARGE SCALE GENOMIC DNA]</scope>
    <source>
        <strain evidence="6">Tucson 15081-1352.22</strain>
    </source>
</reference>
<organism evidence="5 6">
    <name type="scientific">Drosophila mojavensis</name>
    <name type="common">Fruit fly</name>
    <dbReference type="NCBI Taxonomy" id="7230"/>
    <lineage>
        <taxon>Eukaryota</taxon>
        <taxon>Metazoa</taxon>
        <taxon>Ecdysozoa</taxon>
        <taxon>Arthropoda</taxon>
        <taxon>Hexapoda</taxon>
        <taxon>Insecta</taxon>
        <taxon>Pterygota</taxon>
        <taxon>Neoptera</taxon>
        <taxon>Endopterygota</taxon>
        <taxon>Diptera</taxon>
        <taxon>Brachycera</taxon>
        <taxon>Muscomorpha</taxon>
        <taxon>Ephydroidea</taxon>
        <taxon>Drosophilidae</taxon>
        <taxon>Drosophila</taxon>
    </lineage>
</organism>
<dbReference type="PANTHER" id="PTHR21066">
    <property type="entry name" value="ODORANT-BINDING PROTEIN 59A-RELATED"/>
    <property type="match status" value="1"/>
</dbReference>
<feature type="chain" id="PRO_5002814513" evidence="4">
    <location>
        <begin position="22"/>
        <end position="219"/>
    </location>
</feature>
<comment type="subcellular location">
    <subcellularLocation>
        <location evidence="1">Secreted</location>
    </subcellularLocation>
</comment>
<dbReference type="OMA" id="KDYHIAM"/>